<accession>A0A0B7FPA2</accession>
<gene>
    <name evidence="1" type="ORF">RSOLAG1IB_08790</name>
</gene>
<keyword evidence="2" id="KW-1185">Reference proteome</keyword>
<dbReference type="Proteomes" id="UP000059188">
    <property type="component" value="Unassembled WGS sequence"/>
</dbReference>
<evidence type="ECO:0000313" key="1">
    <source>
        <dbReference type="EMBL" id="CEL58744.1"/>
    </source>
</evidence>
<protein>
    <submittedName>
        <fullName evidence="1">Uncharacterized protein</fullName>
    </submittedName>
</protein>
<organism evidence="1 2">
    <name type="scientific">Thanatephorus cucumeris (strain AG1-IB / isolate 7/3/14)</name>
    <name type="common">Lettuce bottom rot fungus</name>
    <name type="synonym">Rhizoctonia solani</name>
    <dbReference type="NCBI Taxonomy" id="1108050"/>
    <lineage>
        <taxon>Eukaryota</taxon>
        <taxon>Fungi</taxon>
        <taxon>Dikarya</taxon>
        <taxon>Basidiomycota</taxon>
        <taxon>Agaricomycotina</taxon>
        <taxon>Agaricomycetes</taxon>
        <taxon>Cantharellales</taxon>
        <taxon>Ceratobasidiaceae</taxon>
        <taxon>Rhizoctonia</taxon>
        <taxon>Rhizoctonia solani AG-1</taxon>
    </lineage>
</organism>
<dbReference type="EMBL" id="LN679133">
    <property type="protein sequence ID" value="CEL58744.1"/>
    <property type="molecule type" value="Genomic_DNA"/>
</dbReference>
<reference evidence="1 2" key="1">
    <citation type="submission" date="2014-11" db="EMBL/GenBank/DDBJ databases">
        <authorList>
            <person name="Wibberg Daniel"/>
        </authorList>
    </citation>
    <scope>NUCLEOTIDE SEQUENCE [LARGE SCALE GENOMIC DNA]</scope>
    <source>
        <strain evidence="1">Rhizoctonia solani AG1-IB 7/3/14</strain>
    </source>
</reference>
<proteinExistence type="predicted"/>
<name>A0A0B7FPA2_THACB</name>
<dbReference type="AlphaFoldDB" id="A0A0B7FPA2"/>
<sequence>MYIPNVYRFLFPTLSILSAQKPGENEIGEPCQQPPAQVPATYDLCPRMTIRCVKDGNWPKGIVGNIGKKEFCWEAPRCNQCDIGANTEECNLVFPECDNLCEAFAPIPF</sequence>
<dbReference type="OrthoDB" id="3353671at2759"/>
<evidence type="ECO:0000313" key="2">
    <source>
        <dbReference type="Proteomes" id="UP000059188"/>
    </source>
</evidence>